<organism evidence="5 6">
    <name type="scientific">Rhodanobacter ginsengisoli</name>
    <dbReference type="NCBI Taxonomy" id="418646"/>
    <lineage>
        <taxon>Bacteria</taxon>
        <taxon>Pseudomonadati</taxon>
        <taxon>Pseudomonadota</taxon>
        <taxon>Gammaproteobacteria</taxon>
        <taxon>Lysobacterales</taxon>
        <taxon>Rhodanobacteraceae</taxon>
        <taxon>Rhodanobacter</taxon>
    </lineage>
</organism>
<sequence length="101" mass="11579">MSENTINAALRRLGYSSEEMTGHGFRSMAATGLHEMGWKSDPIERQLEHAETNKVREAYTHAAQYLEERTRMMQAWADCAQWREGCSDPSQGGMLKRQLRC</sequence>
<dbReference type="SUPFAM" id="SSF56349">
    <property type="entry name" value="DNA breaking-rejoining enzymes"/>
    <property type="match status" value="1"/>
</dbReference>
<dbReference type="PANTHER" id="PTHR30629:SF2">
    <property type="entry name" value="PROPHAGE INTEGRASE INTS-RELATED"/>
    <property type="match status" value="1"/>
</dbReference>
<evidence type="ECO:0000256" key="3">
    <source>
        <dbReference type="ARBA" id="ARBA00023172"/>
    </source>
</evidence>
<dbReference type="InterPro" id="IPR011010">
    <property type="entry name" value="DNA_brk_join_enz"/>
</dbReference>
<name>A0ABW0QLS6_9GAMM</name>
<dbReference type="Gene3D" id="1.10.443.10">
    <property type="entry name" value="Intergrase catalytic core"/>
    <property type="match status" value="1"/>
</dbReference>
<keyword evidence="6" id="KW-1185">Reference proteome</keyword>
<keyword evidence="3" id="KW-0233">DNA recombination</keyword>
<dbReference type="PANTHER" id="PTHR30629">
    <property type="entry name" value="PROPHAGE INTEGRASE"/>
    <property type="match status" value="1"/>
</dbReference>
<dbReference type="InterPro" id="IPR013762">
    <property type="entry name" value="Integrase-like_cat_sf"/>
</dbReference>
<keyword evidence="2" id="KW-0229">DNA integration</keyword>
<evidence type="ECO:0000313" key="5">
    <source>
        <dbReference type="EMBL" id="MFC5525735.1"/>
    </source>
</evidence>
<evidence type="ECO:0000259" key="4">
    <source>
        <dbReference type="Pfam" id="PF00589"/>
    </source>
</evidence>
<dbReference type="RefSeq" id="WP_377319105.1">
    <property type="nucleotide sequence ID" value="NZ_JBHSNF010000001.1"/>
</dbReference>
<gene>
    <name evidence="5" type="ORF">ACFPPA_08255</name>
</gene>
<evidence type="ECO:0000256" key="2">
    <source>
        <dbReference type="ARBA" id="ARBA00022908"/>
    </source>
</evidence>
<protein>
    <submittedName>
        <fullName evidence="5">Tyrosine-type recombinase/integrase</fullName>
    </submittedName>
</protein>
<comment type="similarity">
    <text evidence="1">Belongs to the 'phage' integrase family.</text>
</comment>
<dbReference type="InterPro" id="IPR002104">
    <property type="entry name" value="Integrase_catalytic"/>
</dbReference>
<feature type="domain" description="Tyr recombinase" evidence="4">
    <location>
        <begin position="1"/>
        <end position="63"/>
    </location>
</feature>
<evidence type="ECO:0000256" key="1">
    <source>
        <dbReference type="ARBA" id="ARBA00008857"/>
    </source>
</evidence>
<dbReference type="Proteomes" id="UP001596114">
    <property type="component" value="Unassembled WGS sequence"/>
</dbReference>
<evidence type="ECO:0000313" key="6">
    <source>
        <dbReference type="Proteomes" id="UP001596114"/>
    </source>
</evidence>
<dbReference type="InterPro" id="IPR050808">
    <property type="entry name" value="Phage_Integrase"/>
</dbReference>
<dbReference type="EMBL" id="JBHSNF010000001">
    <property type="protein sequence ID" value="MFC5525735.1"/>
    <property type="molecule type" value="Genomic_DNA"/>
</dbReference>
<comment type="caution">
    <text evidence="5">The sequence shown here is derived from an EMBL/GenBank/DDBJ whole genome shotgun (WGS) entry which is preliminary data.</text>
</comment>
<accession>A0ABW0QLS6</accession>
<reference evidence="6" key="1">
    <citation type="journal article" date="2019" name="Int. J. Syst. Evol. Microbiol.">
        <title>The Global Catalogue of Microorganisms (GCM) 10K type strain sequencing project: providing services to taxonomists for standard genome sequencing and annotation.</title>
        <authorList>
            <consortium name="The Broad Institute Genomics Platform"/>
            <consortium name="The Broad Institute Genome Sequencing Center for Infectious Disease"/>
            <person name="Wu L."/>
            <person name="Ma J."/>
        </authorList>
    </citation>
    <scope>NUCLEOTIDE SEQUENCE [LARGE SCALE GENOMIC DNA]</scope>
    <source>
        <strain evidence="6">CGMCC 1.16619</strain>
    </source>
</reference>
<dbReference type="Pfam" id="PF00589">
    <property type="entry name" value="Phage_integrase"/>
    <property type="match status" value="1"/>
</dbReference>
<proteinExistence type="inferred from homology"/>